<gene>
    <name evidence="1" type="ORF">PoB_002438000</name>
</gene>
<dbReference type="AlphaFoldDB" id="A0AAV3ZS02"/>
<evidence type="ECO:0000313" key="2">
    <source>
        <dbReference type="Proteomes" id="UP000735302"/>
    </source>
</evidence>
<proteinExistence type="predicted"/>
<dbReference type="Proteomes" id="UP000735302">
    <property type="component" value="Unassembled WGS sequence"/>
</dbReference>
<dbReference type="EMBL" id="BLXT01002816">
    <property type="protein sequence ID" value="GFN97874.1"/>
    <property type="molecule type" value="Genomic_DNA"/>
</dbReference>
<comment type="caution">
    <text evidence="1">The sequence shown here is derived from an EMBL/GenBank/DDBJ whole genome shotgun (WGS) entry which is preliminary data.</text>
</comment>
<keyword evidence="2" id="KW-1185">Reference proteome</keyword>
<evidence type="ECO:0000313" key="1">
    <source>
        <dbReference type="EMBL" id="GFN97874.1"/>
    </source>
</evidence>
<sequence>MLQLRSIFLTMMTATVVYKQIGLLLSLFFWQAALAATALEDSISSNHKLSRLSEILSKVFDFNSALDNDINIPSLGPTKREKHYSGDYGSGMYYSGDYGSGMPYSGDYGSRMPKRYREPGMPYSTDYGS</sequence>
<accession>A0AAV3ZS02</accession>
<name>A0AAV3ZS02_9GAST</name>
<protein>
    <submittedName>
        <fullName evidence="1">Uncharacterized protein</fullName>
    </submittedName>
</protein>
<organism evidence="1 2">
    <name type="scientific">Plakobranchus ocellatus</name>
    <dbReference type="NCBI Taxonomy" id="259542"/>
    <lineage>
        <taxon>Eukaryota</taxon>
        <taxon>Metazoa</taxon>
        <taxon>Spiralia</taxon>
        <taxon>Lophotrochozoa</taxon>
        <taxon>Mollusca</taxon>
        <taxon>Gastropoda</taxon>
        <taxon>Heterobranchia</taxon>
        <taxon>Euthyneura</taxon>
        <taxon>Panpulmonata</taxon>
        <taxon>Sacoglossa</taxon>
        <taxon>Placobranchoidea</taxon>
        <taxon>Plakobranchidae</taxon>
        <taxon>Plakobranchus</taxon>
    </lineage>
</organism>
<reference evidence="1 2" key="1">
    <citation type="journal article" date="2021" name="Elife">
        <title>Chloroplast acquisition without the gene transfer in kleptoplastic sea slugs, Plakobranchus ocellatus.</title>
        <authorList>
            <person name="Maeda T."/>
            <person name="Takahashi S."/>
            <person name="Yoshida T."/>
            <person name="Shimamura S."/>
            <person name="Takaki Y."/>
            <person name="Nagai Y."/>
            <person name="Toyoda A."/>
            <person name="Suzuki Y."/>
            <person name="Arimoto A."/>
            <person name="Ishii H."/>
            <person name="Satoh N."/>
            <person name="Nishiyama T."/>
            <person name="Hasebe M."/>
            <person name="Maruyama T."/>
            <person name="Minagawa J."/>
            <person name="Obokata J."/>
            <person name="Shigenobu S."/>
        </authorList>
    </citation>
    <scope>NUCLEOTIDE SEQUENCE [LARGE SCALE GENOMIC DNA]</scope>
</reference>